<name>A0A8S5NAJ8_9VIRU</name>
<proteinExistence type="predicted"/>
<organism evidence="2">
    <name type="scientific">Phage sp. ctXnn1</name>
    <dbReference type="NCBI Taxonomy" id="2826749"/>
    <lineage>
        <taxon>Viruses</taxon>
    </lineage>
</organism>
<dbReference type="InterPro" id="IPR043998">
    <property type="entry name" value="Put_Metallopep"/>
</dbReference>
<dbReference type="EMBL" id="BK015108">
    <property type="protein sequence ID" value="DAD91266.1"/>
    <property type="molecule type" value="Genomic_DNA"/>
</dbReference>
<dbReference type="Pfam" id="PF18894">
    <property type="entry name" value="PhageMetallopep"/>
    <property type="match status" value="1"/>
</dbReference>
<feature type="domain" description="Putative phage metallopeptidase" evidence="1">
    <location>
        <begin position="77"/>
        <end position="201"/>
    </location>
</feature>
<reference evidence="2" key="1">
    <citation type="journal article" date="2021" name="Proc. Natl. Acad. Sci. U.S.A.">
        <title>A Catalog of Tens of Thousands of Viruses from Human Metagenomes Reveals Hidden Associations with Chronic Diseases.</title>
        <authorList>
            <person name="Tisza M.J."/>
            <person name="Buck C.B."/>
        </authorList>
    </citation>
    <scope>NUCLEOTIDE SEQUENCE</scope>
    <source>
        <strain evidence="2">CtXnn1</strain>
    </source>
</reference>
<evidence type="ECO:0000313" key="2">
    <source>
        <dbReference type="EMBL" id="DAD91266.1"/>
    </source>
</evidence>
<sequence length="212" mass="25069">MWGRWCGCGHREISRTTRNCFARTVSRAARIIRFMATVHRDQEFIFWSFFLQIGRFLCDVYINYTFTQEGCTMETVSKSPELRKLGRETIKSHEDLHWIREFKIRIGYCESDYDKISNGKIVYAECVKVKALYQAYIPYDFIIVFYTPNSDLMTDEQRSILMYHELLHVDMEANGKLKLRPHDVEDFLPILKEHGMLWDEIIEPEGGDLDGT</sequence>
<protein>
    <recommendedName>
        <fullName evidence="1">Putative phage metallopeptidase domain-containing protein</fullName>
    </recommendedName>
</protein>
<evidence type="ECO:0000259" key="1">
    <source>
        <dbReference type="Pfam" id="PF18894"/>
    </source>
</evidence>
<accession>A0A8S5NAJ8</accession>